<feature type="transmembrane region" description="Helical" evidence="1">
    <location>
        <begin position="89"/>
        <end position="109"/>
    </location>
</feature>
<dbReference type="KEGG" id="bmed:GYM46_15800"/>
<feature type="domain" description="TPM" evidence="2">
    <location>
        <begin position="117"/>
        <end position="205"/>
    </location>
</feature>
<dbReference type="InterPro" id="IPR007621">
    <property type="entry name" value="TPM_dom"/>
</dbReference>
<keyword evidence="1" id="KW-0472">Membrane</keyword>
<organism evidence="3 4">
    <name type="scientific">Brevundimonas mediterranea</name>
    <dbReference type="NCBI Taxonomy" id="74329"/>
    <lineage>
        <taxon>Bacteria</taxon>
        <taxon>Pseudomonadati</taxon>
        <taxon>Pseudomonadota</taxon>
        <taxon>Alphaproteobacteria</taxon>
        <taxon>Caulobacterales</taxon>
        <taxon>Caulobacteraceae</taxon>
        <taxon>Brevundimonas</taxon>
    </lineage>
</organism>
<reference evidence="3 4" key="1">
    <citation type="submission" date="2020-01" db="EMBL/GenBank/DDBJ databases">
        <authorList>
            <person name="Wang S."/>
        </authorList>
    </citation>
    <scope>NUCLEOTIDE SEQUENCE [LARGE SCALE GENOMIC DNA]</scope>
    <source>
        <strain evidence="3 4">D151-2-6</strain>
    </source>
</reference>
<gene>
    <name evidence="3" type="ORF">GYM46_15800</name>
</gene>
<evidence type="ECO:0000313" key="4">
    <source>
        <dbReference type="Proteomes" id="UP000501325"/>
    </source>
</evidence>
<dbReference type="Gene3D" id="3.10.310.50">
    <property type="match status" value="1"/>
</dbReference>
<evidence type="ECO:0000259" key="2">
    <source>
        <dbReference type="Pfam" id="PF04536"/>
    </source>
</evidence>
<dbReference type="Proteomes" id="UP000501325">
    <property type="component" value="Chromosome"/>
</dbReference>
<dbReference type="AlphaFoldDB" id="A0AB37EBL5"/>
<keyword evidence="1" id="KW-1133">Transmembrane helix</keyword>
<evidence type="ECO:0000256" key="1">
    <source>
        <dbReference type="SAM" id="Phobius"/>
    </source>
</evidence>
<dbReference type="PANTHER" id="PTHR30373">
    <property type="entry name" value="UPF0603 PROTEIN YGCG"/>
    <property type="match status" value="1"/>
</dbReference>
<protein>
    <submittedName>
        <fullName evidence="3">TPM domain-containing protein</fullName>
    </submittedName>
</protein>
<proteinExistence type="predicted"/>
<sequence>MVMRFTEDDRARVAGAIASAERGTSGEIFCVVSRGVSSYADVSLALAAAAALLAPTALIPLGFTLSWPVGDGWEAAHVTAQAVGVGQALAFYALVQAVIFVAVFLLTRIPPVLRWITPRSLRQARVRKAALQQFLAHGVHVTRERTGVLIFAALKEHQVELIADELIHQKVDEGVWADAVAALTRQLKAGRPVAGFEAAIDQCGRVLAAHFPPRADNPNELPDHLVLL</sequence>
<dbReference type="PANTHER" id="PTHR30373:SF8">
    <property type="entry name" value="BLL7265 PROTEIN"/>
    <property type="match status" value="1"/>
</dbReference>
<dbReference type="Pfam" id="PF04536">
    <property type="entry name" value="TPM_phosphatase"/>
    <property type="match status" value="1"/>
</dbReference>
<evidence type="ECO:0000313" key="3">
    <source>
        <dbReference type="EMBL" id="QIH74280.1"/>
    </source>
</evidence>
<name>A0AB37EBL5_9CAUL</name>
<accession>A0AB37EBL5</accession>
<dbReference type="EMBL" id="CP048751">
    <property type="protein sequence ID" value="QIH74280.1"/>
    <property type="molecule type" value="Genomic_DNA"/>
</dbReference>
<feature type="transmembrane region" description="Helical" evidence="1">
    <location>
        <begin position="44"/>
        <end position="69"/>
    </location>
</feature>
<keyword evidence="1" id="KW-0812">Transmembrane</keyword>